<evidence type="ECO:0000313" key="1">
    <source>
        <dbReference type="EMBL" id="KAK9022973.1"/>
    </source>
</evidence>
<reference evidence="1 2" key="1">
    <citation type="journal article" date="2024" name="G3 (Bethesda)">
        <title>Genome assembly of Hibiscus sabdariffa L. provides insights into metabolisms of medicinal natural products.</title>
        <authorList>
            <person name="Kim T."/>
        </authorList>
    </citation>
    <scope>NUCLEOTIDE SEQUENCE [LARGE SCALE GENOMIC DNA]</scope>
    <source>
        <strain evidence="1">TK-2024</strain>
        <tissue evidence="1">Old leaves</tissue>
    </source>
</reference>
<evidence type="ECO:0000313" key="2">
    <source>
        <dbReference type="Proteomes" id="UP001396334"/>
    </source>
</evidence>
<sequence>MLQGVCFRWWEQVLEQRNLIICSSAAVINLFSGTQQHQDNKDLWQVRHQAGLINGVPEESVPWKMRMPQLRKRTTPRNQKKKVALKQRL</sequence>
<accession>A0ABR2SD76</accession>
<protein>
    <submittedName>
        <fullName evidence="1">Uncharacterized protein</fullName>
    </submittedName>
</protein>
<keyword evidence="2" id="KW-1185">Reference proteome</keyword>
<proteinExistence type="predicted"/>
<name>A0ABR2SD76_9ROSI</name>
<organism evidence="1 2">
    <name type="scientific">Hibiscus sabdariffa</name>
    <name type="common">roselle</name>
    <dbReference type="NCBI Taxonomy" id="183260"/>
    <lineage>
        <taxon>Eukaryota</taxon>
        <taxon>Viridiplantae</taxon>
        <taxon>Streptophyta</taxon>
        <taxon>Embryophyta</taxon>
        <taxon>Tracheophyta</taxon>
        <taxon>Spermatophyta</taxon>
        <taxon>Magnoliopsida</taxon>
        <taxon>eudicotyledons</taxon>
        <taxon>Gunneridae</taxon>
        <taxon>Pentapetalae</taxon>
        <taxon>rosids</taxon>
        <taxon>malvids</taxon>
        <taxon>Malvales</taxon>
        <taxon>Malvaceae</taxon>
        <taxon>Malvoideae</taxon>
        <taxon>Hibiscus</taxon>
    </lineage>
</organism>
<dbReference type="EMBL" id="JBBPBN010000015">
    <property type="protein sequence ID" value="KAK9022973.1"/>
    <property type="molecule type" value="Genomic_DNA"/>
</dbReference>
<comment type="caution">
    <text evidence="1">The sequence shown here is derived from an EMBL/GenBank/DDBJ whole genome shotgun (WGS) entry which is preliminary data.</text>
</comment>
<dbReference type="Proteomes" id="UP001396334">
    <property type="component" value="Unassembled WGS sequence"/>
</dbReference>
<gene>
    <name evidence="1" type="ORF">V6N11_003209</name>
</gene>